<organism evidence="2 3">
    <name type="scientific">Amycolatopsis acidiphila</name>
    <dbReference type="NCBI Taxonomy" id="715473"/>
    <lineage>
        <taxon>Bacteria</taxon>
        <taxon>Bacillati</taxon>
        <taxon>Actinomycetota</taxon>
        <taxon>Actinomycetes</taxon>
        <taxon>Pseudonocardiales</taxon>
        <taxon>Pseudonocardiaceae</taxon>
        <taxon>Amycolatopsis</taxon>
    </lineage>
</organism>
<gene>
    <name evidence="2" type="ORF">FNH06_18490</name>
</gene>
<reference evidence="2 3" key="1">
    <citation type="submission" date="2019-07" db="EMBL/GenBank/DDBJ databases">
        <title>New species of Amycolatopsis and Streptomyces.</title>
        <authorList>
            <person name="Duangmal K."/>
            <person name="Teo W.F.A."/>
            <person name="Lipun K."/>
        </authorList>
    </citation>
    <scope>NUCLEOTIDE SEQUENCE [LARGE SCALE GENOMIC DNA]</scope>
    <source>
        <strain evidence="2 3">JCM 30562</strain>
    </source>
</reference>
<dbReference type="Proteomes" id="UP000318578">
    <property type="component" value="Unassembled WGS sequence"/>
</dbReference>
<sequence>MEPSDEEVPVAETDCGKFTDEELAFLRHVRFGTLPPRSKPADLVETVETEQPWLPTRPHFDPGTQGPPLRT</sequence>
<protein>
    <submittedName>
        <fullName evidence="2">Uncharacterized protein</fullName>
    </submittedName>
</protein>
<comment type="caution">
    <text evidence="2">The sequence shown here is derived from an EMBL/GenBank/DDBJ whole genome shotgun (WGS) entry which is preliminary data.</text>
</comment>
<dbReference type="OrthoDB" id="3638127at2"/>
<name>A0A558A9X4_9PSEU</name>
<feature type="region of interest" description="Disordered" evidence="1">
    <location>
        <begin position="34"/>
        <end position="71"/>
    </location>
</feature>
<evidence type="ECO:0000256" key="1">
    <source>
        <dbReference type="SAM" id="MobiDB-lite"/>
    </source>
</evidence>
<evidence type="ECO:0000313" key="2">
    <source>
        <dbReference type="EMBL" id="TVT21059.1"/>
    </source>
</evidence>
<proteinExistence type="predicted"/>
<dbReference type="EMBL" id="VJZA01000030">
    <property type="protein sequence ID" value="TVT21059.1"/>
    <property type="molecule type" value="Genomic_DNA"/>
</dbReference>
<evidence type="ECO:0000313" key="3">
    <source>
        <dbReference type="Proteomes" id="UP000318578"/>
    </source>
</evidence>
<dbReference type="AlphaFoldDB" id="A0A558A9X4"/>
<accession>A0A558A9X4</accession>
<keyword evidence="3" id="KW-1185">Reference proteome</keyword>